<dbReference type="EMBL" id="CP022753">
    <property type="protein sequence ID" value="ASU83037.1"/>
    <property type="molecule type" value="Genomic_DNA"/>
</dbReference>
<gene>
    <name evidence="2" type="ORF">CDO52_09795</name>
</gene>
<dbReference type="KEGG" id="ngv:CDO52_09795"/>
<keyword evidence="2" id="KW-0808">Transferase</keyword>
<organism evidence="2 3">
    <name type="scientific">Nocardiopsis gilva YIM 90087</name>
    <dbReference type="NCBI Taxonomy" id="1235441"/>
    <lineage>
        <taxon>Bacteria</taxon>
        <taxon>Bacillati</taxon>
        <taxon>Actinomycetota</taxon>
        <taxon>Actinomycetes</taxon>
        <taxon>Streptosporangiales</taxon>
        <taxon>Nocardiopsidaceae</taxon>
        <taxon>Nocardiopsis</taxon>
    </lineage>
</organism>
<evidence type="ECO:0000313" key="3">
    <source>
        <dbReference type="Proteomes" id="UP000215005"/>
    </source>
</evidence>
<evidence type="ECO:0000259" key="1">
    <source>
        <dbReference type="Pfam" id="PF20114"/>
    </source>
</evidence>
<dbReference type="RefSeq" id="WP_017617638.1">
    <property type="nucleotide sequence ID" value="NZ_ANBG01000085.1"/>
</dbReference>
<dbReference type="OrthoDB" id="5243842at2"/>
<dbReference type="Pfam" id="PF20114">
    <property type="entry name" value="DUF6504"/>
    <property type="match status" value="1"/>
</dbReference>
<keyword evidence="3" id="KW-1185">Reference proteome</keyword>
<dbReference type="AlphaFoldDB" id="A0A223S4N1"/>
<dbReference type="InterPro" id="IPR045443">
    <property type="entry name" value="DUF6504"/>
</dbReference>
<proteinExistence type="predicted"/>
<sequence>MARVYGVPITVAEREGRPRRFTWDGRIYTVRRIIDHWVTLRTDWAVGARDRLPRRTFWRVEAGSGRGPGVYELRHDSESGQWLLARVWD</sequence>
<accession>A0A223S4N1</accession>
<dbReference type="Proteomes" id="UP000215005">
    <property type="component" value="Chromosome"/>
</dbReference>
<feature type="domain" description="DUF6504" evidence="1">
    <location>
        <begin position="13"/>
        <end position="89"/>
    </location>
</feature>
<reference evidence="2 3" key="1">
    <citation type="submission" date="2017-08" db="EMBL/GenBank/DDBJ databases">
        <title>The complete genome sequence of Nocardiopsis gilva YIM 90087.</title>
        <authorList>
            <person name="Yin M."/>
            <person name="Tang S."/>
        </authorList>
    </citation>
    <scope>NUCLEOTIDE SEQUENCE [LARGE SCALE GENOMIC DNA]</scope>
    <source>
        <strain evidence="2 3">YIM 90087</strain>
    </source>
</reference>
<dbReference type="GO" id="GO:0016740">
    <property type="term" value="F:transferase activity"/>
    <property type="evidence" value="ECO:0007669"/>
    <property type="project" value="UniProtKB-KW"/>
</dbReference>
<evidence type="ECO:0000313" key="2">
    <source>
        <dbReference type="EMBL" id="ASU83037.1"/>
    </source>
</evidence>
<name>A0A223S4N1_9ACTN</name>
<protein>
    <submittedName>
        <fullName evidence="2">Nucleotidyltransferase</fullName>
    </submittedName>
</protein>